<feature type="region of interest" description="Disordered" evidence="1">
    <location>
        <begin position="219"/>
        <end position="274"/>
    </location>
</feature>
<name>A0A0C2WV29_AMAMK</name>
<dbReference type="EMBL" id="KN818295">
    <property type="protein sequence ID" value="KIL60651.1"/>
    <property type="molecule type" value="Genomic_DNA"/>
</dbReference>
<feature type="compositionally biased region" description="Acidic residues" evidence="1">
    <location>
        <begin position="232"/>
        <end position="247"/>
    </location>
</feature>
<gene>
    <name evidence="2" type="ORF">M378DRAFT_180369</name>
</gene>
<proteinExistence type="predicted"/>
<dbReference type="HOGENOM" id="CLU_930562_0_0_1"/>
<accession>A0A0C2WV29</accession>
<keyword evidence="3" id="KW-1185">Reference proteome</keyword>
<feature type="region of interest" description="Disordered" evidence="1">
    <location>
        <begin position="102"/>
        <end position="136"/>
    </location>
</feature>
<protein>
    <submittedName>
        <fullName evidence="2">Uncharacterized protein</fullName>
    </submittedName>
</protein>
<dbReference type="Proteomes" id="UP000054549">
    <property type="component" value="Unassembled WGS sequence"/>
</dbReference>
<evidence type="ECO:0000313" key="2">
    <source>
        <dbReference type="EMBL" id="KIL60651.1"/>
    </source>
</evidence>
<feature type="compositionally biased region" description="Polar residues" evidence="1">
    <location>
        <begin position="219"/>
        <end position="231"/>
    </location>
</feature>
<evidence type="ECO:0000313" key="3">
    <source>
        <dbReference type="Proteomes" id="UP000054549"/>
    </source>
</evidence>
<evidence type="ECO:0000256" key="1">
    <source>
        <dbReference type="SAM" id="MobiDB-lite"/>
    </source>
</evidence>
<feature type="compositionally biased region" description="Polar residues" evidence="1">
    <location>
        <begin position="78"/>
        <end position="90"/>
    </location>
</feature>
<dbReference type="AlphaFoldDB" id="A0A0C2WV29"/>
<feature type="compositionally biased region" description="Acidic residues" evidence="1">
    <location>
        <begin position="257"/>
        <end position="267"/>
    </location>
</feature>
<feature type="region of interest" description="Disordered" evidence="1">
    <location>
        <begin position="66"/>
        <end position="90"/>
    </location>
</feature>
<feature type="compositionally biased region" description="Low complexity" evidence="1">
    <location>
        <begin position="121"/>
        <end position="133"/>
    </location>
</feature>
<dbReference type="InParanoid" id="A0A0C2WV29"/>
<feature type="compositionally biased region" description="Polar residues" evidence="1">
    <location>
        <begin position="105"/>
        <end position="120"/>
    </location>
</feature>
<reference evidence="2 3" key="1">
    <citation type="submission" date="2014-04" db="EMBL/GenBank/DDBJ databases">
        <title>Evolutionary Origins and Diversification of the Mycorrhizal Mutualists.</title>
        <authorList>
            <consortium name="DOE Joint Genome Institute"/>
            <consortium name="Mycorrhizal Genomics Consortium"/>
            <person name="Kohler A."/>
            <person name="Kuo A."/>
            <person name="Nagy L.G."/>
            <person name="Floudas D."/>
            <person name="Copeland A."/>
            <person name="Barry K.W."/>
            <person name="Cichocki N."/>
            <person name="Veneault-Fourrey C."/>
            <person name="LaButti K."/>
            <person name="Lindquist E.A."/>
            <person name="Lipzen A."/>
            <person name="Lundell T."/>
            <person name="Morin E."/>
            <person name="Murat C."/>
            <person name="Riley R."/>
            <person name="Ohm R."/>
            <person name="Sun H."/>
            <person name="Tunlid A."/>
            <person name="Henrissat B."/>
            <person name="Grigoriev I.V."/>
            <person name="Hibbett D.S."/>
            <person name="Martin F."/>
        </authorList>
    </citation>
    <scope>NUCLEOTIDE SEQUENCE [LARGE SCALE GENOMIC DNA]</scope>
    <source>
        <strain evidence="2 3">Koide BX008</strain>
    </source>
</reference>
<organism evidence="2 3">
    <name type="scientific">Amanita muscaria (strain Koide BX008)</name>
    <dbReference type="NCBI Taxonomy" id="946122"/>
    <lineage>
        <taxon>Eukaryota</taxon>
        <taxon>Fungi</taxon>
        <taxon>Dikarya</taxon>
        <taxon>Basidiomycota</taxon>
        <taxon>Agaricomycotina</taxon>
        <taxon>Agaricomycetes</taxon>
        <taxon>Agaricomycetidae</taxon>
        <taxon>Agaricales</taxon>
        <taxon>Pluteineae</taxon>
        <taxon>Amanitaceae</taxon>
        <taxon>Amanita</taxon>
    </lineage>
</organism>
<sequence>MSAKSGTCPCCGRKLSFTTIQKHMAGRGPAMLAGKILQQNKWLASSNSSTRQDPLAQLAAKSELLGTSKNGIRPAPSGSRNNLASASTSLVHRDRSWLSAKKQVLGTSSSQRPASTPARLTSSVVTSPVQQSAPPHPSFIENLQSKDSLAAQEVFMRDLMEVDQVEAPEHENSDSLVPPPQGALDAAMLQGADEEFSLSNLQRSSRLDSRLNTALHNRYTRPNNMDENLQSADEDEGEEEAEEEADTVGDRVNMEGPNDDEEDESEDDKFPGGRVPAIWDLQEEEFLKVIAELGACFFF</sequence>